<evidence type="ECO:0000256" key="2">
    <source>
        <dbReference type="SAM" id="Phobius"/>
    </source>
</evidence>
<reference evidence="4" key="1">
    <citation type="submission" date="2023-08" db="EMBL/GenBank/DDBJ databases">
        <title>Complete Genome Sequences of butyrate producing Anaerostipes hadrus strains BA1 and GIF7 isolated from the terminal ileum of a healthy lean male.</title>
        <authorList>
            <person name="Low A."/>
            <person name="Sheludchenko M."/>
            <person name="Cheng H.E."/>
            <person name="Koh X.Q."/>
            <person name="Lee J."/>
        </authorList>
    </citation>
    <scope>NUCLEOTIDE SEQUENCE</scope>
    <source>
        <strain evidence="4">BA1</strain>
    </source>
</reference>
<proteinExistence type="inferred from homology"/>
<accession>A0AAQ3JKK8</accession>
<gene>
    <name evidence="4" type="ORF">RBI15_07200</name>
</gene>
<keyword evidence="2" id="KW-0812">Transmembrane</keyword>
<protein>
    <submittedName>
        <fullName evidence="4">EamA family transporter</fullName>
    </submittedName>
</protein>
<name>A0AAQ3JKK8_ANAHA</name>
<evidence type="ECO:0000313" key="5">
    <source>
        <dbReference type="Proteomes" id="UP001243496"/>
    </source>
</evidence>
<dbReference type="GeneID" id="92742615"/>
<dbReference type="RefSeq" id="WP_077327564.1">
    <property type="nucleotide sequence ID" value="NC_021016.1"/>
</dbReference>
<evidence type="ECO:0000256" key="1">
    <source>
        <dbReference type="ARBA" id="ARBA00007362"/>
    </source>
</evidence>
<evidence type="ECO:0000259" key="3">
    <source>
        <dbReference type="Pfam" id="PF00892"/>
    </source>
</evidence>
<dbReference type="SUPFAM" id="SSF103481">
    <property type="entry name" value="Multidrug resistance efflux transporter EmrE"/>
    <property type="match status" value="1"/>
</dbReference>
<evidence type="ECO:0000313" key="4">
    <source>
        <dbReference type="EMBL" id="WMD17860.1"/>
    </source>
</evidence>
<feature type="transmembrane region" description="Helical" evidence="2">
    <location>
        <begin position="38"/>
        <end position="56"/>
    </location>
</feature>
<feature type="domain" description="EamA" evidence="3">
    <location>
        <begin position="1"/>
        <end position="55"/>
    </location>
</feature>
<dbReference type="EMBL" id="CP132968">
    <property type="protein sequence ID" value="WMD17860.1"/>
    <property type="molecule type" value="Genomic_DNA"/>
</dbReference>
<dbReference type="InterPro" id="IPR037185">
    <property type="entry name" value="EmrE-like"/>
</dbReference>
<dbReference type="AlphaFoldDB" id="A0AAQ3JKK8"/>
<sequence length="59" mass="6518">MLWNLATKWIGAIKTSIYIYVSPVITVILSVLILHEKITVISIIGTVLILIGLVISQKN</sequence>
<dbReference type="Gene3D" id="1.10.3730.20">
    <property type="match status" value="1"/>
</dbReference>
<feature type="transmembrane region" description="Helical" evidence="2">
    <location>
        <begin position="12"/>
        <end position="32"/>
    </location>
</feature>
<organism evidence="4 5">
    <name type="scientific">Anaerostipes hadrus</name>
    <dbReference type="NCBI Taxonomy" id="649756"/>
    <lineage>
        <taxon>Bacteria</taxon>
        <taxon>Bacillati</taxon>
        <taxon>Bacillota</taxon>
        <taxon>Clostridia</taxon>
        <taxon>Lachnospirales</taxon>
        <taxon>Lachnospiraceae</taxon>
        <taxon>Anaerostipes</taxon>
    </lineage>
</organism>
<keyword evidence="2" id="KW-1133">Transmembrane helix</keyword>
<keyword evidence="2" id="KW-0472">Membrane</keyword>
<dbReference type="Proteomes" id="UP001243496">
    <property type="component" value="Chromosome"/>
</dbReference>
<comment type="similarity">
    <text evidence="1">Belongs to the EamA transporter family.</text>
</comment>
<dbReference type="GO" id="GO:0016020">
    <property type="term" value="C:membrane"/>
    <property type="evidence" value="ECO:0007669"/>
    <property type="project" value="InterPro"/>
</dbReference>
<dbReference type="Pfam" id="PF00892">
    <property type="entry name" value="EamA"/>
    <property type="match status" value="1"/>
</dbReference>
<dbReference type="InterPro" id="IPR000620">
    <property type="entry name" value="EamA_dom"/>
</dbReference>